<reference evidence="3" key="1">
    <citation type="submission" date="2017-02" db="UniProtKB">
        <authorList>
            <consortium name="WormBaseParasite"/>
        </authorList>
    </citation>
    <scope>IDENTIFICATION</scope>
</reference>
<gene>
    <name evidence="1" type="ORF">EVEC_LOCUS1594</name>
</gene>
<dbReference type="Proteomes" id="UP000274131">
    <property type="component" value="Unassembled WGS sequence"/>
</dbReference>
<dbReference type="EMBL" id="UXUI01007235">
    <property type="protein sequence ID" value="VDD86451.1"/>
    <property type="molecule type" value="Genomic_DNA"/>
</dbReference>
<keyword evidence="2" id="KW-1185">Reference proteome</keyword>
<sequence length="37" mass="4100">MDVYTEDLKLKPMPTNASQVTGFVVAINTEGFEHMGK</sequence>
<dbReference type="AlphaFoldDB" id="A0A0N4UWL2"/>
<evidence type="ECO:0000313" key="1">
    <source>
        <dbReference type="EMBL" id="VDD86451.1"/>
    </source>
</evidence>
<reference evidence="1 2" key="2">
    <citation type="submission" date="2018-10" db="EMBL/GenBank/DDBJ databases">
        <authorList>
            <consortium name="Pathogen Informatics"/>
        </authorList>
    </citation>
    <scope>NUCLEOTIDE SEQUENCE [LARGE SCALE GENOMIC DNA]</scope>
</reference>
<evidence type="ECO:0000313" key="2">
    <source>
        <dbReference type="Proteomes" id="UP000274131"/>
    </source>
</evidence>
<dbReference type="WBParaSite" id="EVEC_0000188601-mRNA-1">
    <property type="protein sequence ID" value="EVEC_0000188601-mRNA-1"/>
    <property type="gene ID" value="EVEC_0000188601"/>
</dbReference>
<evidence type="ECO:0000313" key="3">
    <source>
        <dbReference type="WBParaSite" id="EVEC_0000188601-mRNA-1"/>
    </source>
</evidence>
<organism evidence="3">
    <name type="scientific">Enterobius vermicularis</name>
    <name type="common">Human pinworm</name>
    <dbReference type="NCBI Taxonomy" id="51028"/>
    <lineage>
        <taxon>Eukaryota</taxon>
        <taxon>Metazoa</taxon>
        <taxon>Ecdysozoa</taxon>
        <taxon>Nematoda</taxon>
        <taxon>Chromadorea</taxon>
        <taxon>Rhabditida</taxon>
        <taxon>Spirurina</taxon>
        <taxon>Oxyuridomorpha</taxon>
        <taxon>Oxyuroidea</taxon>
        <taxon>Oxyuridae</taxon>
        <taxon>Enterobius</taxon>
    </lineage>
</organism>
<accession>A0A0N4UWL2</accession>
<proteinExistence type="predicted"/>
<name>A0A0N4UWL2_ENTVE</name>
<protein>
    <submittedName>
        <fullName evidence="3">Transposase</fullName>
    </submittedName>
</protein>